<protein>
    <recommendedName>
        <fullName evidence="5">Neuropeptide-like 1</fullName>
    </recommendedName>
</protein>
<gene>
    <name evidence="3" type="ORF">HCN44_004983</name>
</gene>
<feature type="compositionally biased region" description="Basic and acidic residues" evidence="1">
    <location>
        <begin position="153"/>
        <end position="167"/>
    </location>
</feature>
<keyword evidence="2" id="KW-0732">Signal</keyword>
<evidence type="ECO:0000313" key="3">
    <source>
        <dbReference type="EMBL" id="KAF7992639.1"/>
    </source>
</evidence>
<feature type="compositionally biased region" description="Low complexity" evidence="1">
    <location>
        <begin position="465"/>
        <end position="477"/>
    </location>
</feature>
<keyword evidence="4" id="KW-1185">Reference proteome</keyword>
<feature type="region of interest" description="Disordered" evidence="1">
    <location>
        <begin position="149"/>
        <end position="173"/>
    </location>
</feature>
<dbReference type="Proteomes" id="UP000639338">
    <property type="component" value="Unassembled WGS sequence"/>
</dbReference>
<evidence type="ECO:0000256" key="1">
    <source>
        <dbReference type="SAM" id="MobiDB-lite"/>
    </source>
</evidence>
<proteinExistence type="predicted"/>
<evidence type="ECO:0008006" key="5">
    <source>
        <dbReference type="Google" id="ProtNLM"/>
    </source>
</evidence>
<feature type="signal peptide" evidence="2">
    <location>
        <begin position="1"/>
        <end position="30"/>
    </location>
</feature>
<name>A0A835CQ86_APHGI</name>
<feature type="chain" id="PRO_5032540313" description="Neuropeptide-like 1" evidence="2">
    <location>
        <begin position="31"/>
        <end position="526"/>
    </location>
</feature>
<dbReference type="OrthoDB" id="6426745at2759"/>
<evidence type="ECO:0000313" key="4">
    <source>
        <dbReference type="Proteomes" id="UP000639338"/>
    </source>
</evidence>
<organism evidence="3 4">
    <name type="scientific">Aphidius gifuensis</name>
    <name type="common">Parasitoid wasp</name>
    <dbReference type="NCBI Taxonomy" id="684658"/>
    <lineage>
        <taxon>Eukaryota</taxon>
        <taxon>Metazoa</taxon>
        <taxon>Ecdysozoa</taxon>
        <taxon>Arthropoda</taxon>
        <taxon>Hexapoda</taxon>
        <taxon>Insecta</taxon>
        <taxon>Pterygota</taxon>
        <taxon>Neoptera</taxon>
        <taxon>Endopterygota</taxon>
        <taxon>Hymenoptera</taxon>
        <taxon>Apocrita</taxon>
        <taxon>Ichneumonoidea</taxon>
        <taxon>Braconidae</taxon>
        <taxon>Aphidiinae</taxon>
        <taxon>Aphidius</taxon>
    </lineage>
</organism>
<dbReference type="AlphaFoldDB" id="A0A835CQ86"/>
<sequence length="526" mass="60140">MAKAPQKLAGLFIIFFTIAVDQLRLPMVNCQEDIDTTQCLPKKTFIAFLRLPEVSSNLAAYSRTARIIQSARNDFINLKILGKNNDDDNGKICIPPSIYYEIFSDPKIRAHFDAIERAQKMLEIRDVDSFIDTEKKSIATLAKNDDLPITTVQEREQKNQDDEEKRSQAGMTPEELVKVYDGDTQEDKTSADVIDHYTLPNGDLDVEAMSRDYHNGKRNIATLARDYALPERRNIGSVARQYGLSYGKRNIATLARDKMIPNSGGKRTVPLTYGRYMWLKGKRNVGSLARDFALPSGKRNISYLAKNGWLNIGYQKRNVGTLARDWNLPQTRTGRSSIDDDFNYDDKINKQYDNDLQNIINQSQARRQSDYSDEYPTPVMQNKNLLDYEDFIEALADVRYPVAEKRFMDATGDSWQDDDDDDETLGYRPSKRHIGALARLGWLPTFRAARFSRSPRWSDQEDSTDGTSSNNTPNSSSRLGINQSDLKTRYVQTLKGDCRHGFKRYLLIPTNHHYLDGKIRFASMNI</sequence>
<evidence type="ECO:0000256" key="2">
    <source>
        <dbReference type="SAM" id="SignalP"/>
    </source>
</evidence>
<dbReference type="EMBL" id="JACMRX010000003">
    <property type="protein sequence ID" value="KAF7992639.1"/>
    <property type="molecule type" value="Genomic_DNA"/>
</dbReference>
<comment type="caution">
    <text evidence="3">The sequence shown here is derived from an EMBL/GenBank/DDBJ whole genome shotgun (WGS) entry which is preliminary data.</text>
</comment>
<feature type="region of interest" description="Disordered" evidence="1">
    <location>
        <begin position="454"/>
        <end position="482"/>
    </location>
</feature>
<reference evidence="3 4" key="1">
    <citation type="submission" date="2020-08" db="EMBL/GenBank/DDBJ databases">
        <title>Aphidius gifuensis genome sequencing and assembly.</title>
        <authorList>
            <person name="Du Z."/>
        </authorList>
    </citation>
    <scope>NUCLEOTIDE SEQUENCE [LARGE SCALE GENOMIC DNA]</scope>
    <source>
        <strain evidence="3">YNYX2018</strain>
        <tissue evidence="3">Adults</tissue>
    </source>
</reference>
<accession>A0A835CQ86</accession>